<dbReference type="EC" id="4.3.2.2" evidence="3 4"/>
<keyword evidence="7" id="KW-1185">Reference proteome</keyword>
<dbReference type="KEGG" id="fsi:Flexsi_1437"/>
<dbReference type="AlphaFoldDB" id="F8E890"/>
<reference evidence="7" key="2">
    <citation type="submission" date="2011-06" db="EMBL/GenBank/DDBJ databases">
        <title>The complete genome of Flexistipes sinusarabici DSM 4947.</title>
        <authorList>
            <person name="Lucas S."/>
            <person name="Han J."/>
            <person name="Lapidus A."/>
            <person name="Bruce D."/>
            <person name="Goodwin L."/>
            <person name="Pitluck S."/>
            <person name="Peters L."/>
            <person name="Kyrpides N."/>
            <person name="Mavromatis K."/>
            <person name="Ivanova N."/>
            <person name="Mikhailova N."/>
            <person name="Chertkov O."/>
            <person name="Detter J.C."/>
            <person name="Tapia R."/>
            <person name="Han C."/>
            <person name="Land M."/>
            <person name="Hauser L."/>
            <person name="Markowitz V."/>
            <person name="Cheng J.-F."/>
            <person name="Hugenholtz P."/>
            <person name="Woyke T."/>
            <person name="Wu D."/>
            <person name="Spring S."/>
            <person name="Schroeder M."/>
            <person name="Brambilla E."/>
            <person name="Klenk H.-P."/>
            <person name="Eisen J.A."/>
        </authorList>
    </citation>
    <scope>NUCLEOTIDE SEQUENCE [LARGE SCALE GENOMIC DNA]</scope>
    <source>
        <strain evidence="7">DSM 4947 / MAS 10</strain>
    </source>
</reference>
<dbReference type="InterPro" id="IPR019468">
    <property type="entry name" value="AdenyloSucc_lyase_C"/>
</dbReference>
<dbReference type="Proteomes" id="UP000006621">
    <property type="component" value="Chromosome"/>
</dbReference>
<dbReference type="OrthoDB" id="9768878at2"/>
<dbReference type="RefSeq" id="WP_013886569.1">
    <property type="nucleotide sequence ID" value="NC_015672.1"/>
</dbReference>
<comment type="catalytic activity">
    <reaction evidence="4">
        <text>(2S)-2-[5-amino-1-(5-phospho-beta-D-ribosyl)imidazole-4-carboxamido]succinate = 5-amino-1-(5-phospho-beta-D-ribosyl)imidazole-4-carboxamide + fumarate</text>
        <dbReference type="Rhea" id="RHEA:23920"/>
        <dbReference type="ChEBI" id="CHEBI:29806"/>
        <dbReference type="ChEBI" id="CHEBI:58443"/>
        <dbReference type="ChEBI" id="CHEBI:58475"/>
        <dbReference type="EC" id="4.3.2.2"/>
    </reaction>
</comment>
<dbReference type="HOGENOM" id="CLU_030949_1_1_0"/>
<dbReference type="Pfam" id="PF10397">
    <property type="entry name" value="ADSL_C"/>
    <property type="match status" value="1"/>
</dbReference>
<evidence type="ECO:0000256" key="1">
    <source>
        <dbReference type="ARBA" id="ARBA00022755"/>
    </source>
</evidence>
<evidence type="ECO:0000256" key="4">
    <source>
        <dbReference type="RuleBase" id="RU361172"/>
    </source>
</evidence>
<dbReference type="InterPro" id="IPR020557">
    <property type="entry name" value="Fumarate_lyase_CS"/>
</dbReference>
<dbReference type="SUPFAM" id="SSF48557">
    <property type="entry name" value="L-aspartase-like"/>
    <property type="match status" value="1"/>
</dbReference>
<dbReference type="InterPro" id="IPR022761">
    <property type="entry name" value="Fumarate_lyase_N"/>
</dbReference>
<evidence type="ECO:0000313" key="7">
    <source>
        <dbReference type="Proteomes" id="UP000006621"/>
    </source>
</evidence>
<dbReference type="NCBIfam" id="TIGR00928">
    <property type="entry name" value="purB"/>
    <property type="match status" value="1"/>
</dbReference>
<evidence type="ECO:0000256" key="3">
    <source>
        <dbReference type="NCBIfam" id="TIGR00928"/>
    </source>
</evidence>
<dbReference type="UniPathway" id="UPA00074">
    <property type="reaction ID" value="UER00132"/>
</dbReference>
<comment type="pathway">
    <text evidence="4">Purine metabolism; IMP biosynthesis via de novo pathway; 5-amino-1-(5-phospho-D-ribosyl)imidazole-4-carboxamide from 5-amino-1-(5-phospho-D-ribosyl)imidazole-4-carboxylate: step 2/2.</text>
</comment>
<feature type="domain" description="Adenylosuccinate lyase C-terminal" evidence="5">
    <location>
        <begin position="371"/>
        <end position="455"/>
    </location>
</feature>
<dbReference type="Gene3D" id="1.20.200.10">
    <property type="entry name" value="Fumarase/aspartase (Central domain)"/>
    <property type="match status" value="1"/>
</dbReference>
<dbReference type="Pfam" id="PF00206">
    <property type="entry name" value="Lyase_1"/>
    <property type="match status" value="1"/>
</dbReference>
<dbReference type="Gene3D" id="1.10.275.60">
    <property type="match status" value="1"/>
</dbReference>
<reference evidence="6 7" key="1">
    <citation type="journal article" date="2011" name="Stand. Genomic Sci.">
        <title>Genome sequence of the moderately thermophilic halophile Flexistipes sinusarabici strain (MAS10).</title>
        <authorList>
            <person name="Lapidus A."/>
            <person name="Chertkov O."/>
            <person name="Nolan M."/>
            <person name="Lucas S."/>
            <person name="Hammon N."/>
            <person name="Deshpande S."/>
            <person name="Cheng J.F."/>
            <person name="Tapia R."/>
            <person name="Han C."/>
            <person name="Goodwin L."/>
            <person name="Pitluck S."/>
            <person name="Liolios K."/>
            <person name="Pagani I."/>
            <person name="Ivanova N."/>
            <person name="Huntemann M."/>
            <person name="Mavromatis K."/>
            <person name="Mikhailova N."/>
            <person name="Pati A."/>
            <person name="Chen A."/>
            <person name="Palaniappan K."/>
            <person name="Land M."/>
            <person name="Hauser L."/>
            <person name="Brambilla E.M."/>
            <person name="Rohde M."/>
            <person name="Abt B."/>
            <person name="Spring S."/>
            <person name="Goker M."/>
            <person name="Bristow J."/>
            <person name="Eisen J.A."/>
            <person name="Markowitz V."/>
            <person name="Hugenholtz P."/>
            <person name="Kyrpides N.C."/>
            <person name="Klenk H.P."/>
            <person name="Woyke T."/>
        </authorList>
    </citation>
    <scope>NUCLEOTIDE SEQUENCE [LARGE SCALE GENOMIC DNA]</scope>
    <source>
        <strain evidence="7">DSM 4947 / MAS 10</strain>
    </source>
</reference>
<dbReference type="GO" id="GO:0070626">
    <property type="term" value="F:(S)-2-(5-amino-1-(5-phospho-D-ribosyl)imidazole-4-carboxamido) succinate lyase (fumarate-forming) activity"/>
    <property type="evidence" value="ECO:0007669"/>
    <property type="project" value="TreeGrafter"/>
</dbReference>
<comment type="similarity">
    <text evidence="4">Belongs to the lyase 1 family. Adenylosuccinate lyase subfamily.</text>
</comment>
<dbReference type="InterPro" id="IPR004769">
    <property type="entry name" value="Pur_lyase"/>
</dbReference>
<evidence type="ECO:0000259" key="5">
    <source>
        <dbReference type="SMART" id="SM00998"/>
    </source>
</evidence>
<dbReference type="PANTHER" id="PTHR43172">
    <property type="entry name" value="ADENYLOSUCCINATE LYASE"/>
    <property type="match status" value="1"/>
</dbReference>
<comment type="catalytic activity">
    <reaction evidence="4">
        <text>N(6)-(1,2-dicarboxyethyl)-AMP = fumarate + AMP</text>
        <dbReference type="Rhea" id="RHEA:16853"/>
        <dbReference type="ChEBI" id="CHEBI:29806"/>
        <dbReference type="ChEBI" id="CHEBI:57567"/>
        <dbReference type="ChEBI" id="CHEBI:456215"/>
        <dbReference type="EC" id="4.3.2.2"/>
    </reaction>
</comment>
<dbReference type="GO" id="GO:0005829">
    <property type="term" value="C:cytosol"/>
    <property type="evidence" value="ECO:0007669"/>
    <property type="project" value="TreeGrafter"/>
</dbReference>
<dbReference type="GO" id="GO:0004018">
    <property type="term" value="F:N6-(1,2-dicarboxyethyl)AMP AMP-lyase (fumarate-forming) activity"/>
    <property type="evidence" value="ECO:0007669"/>
    <property type="project" value="UniProtKB-UniRule"/>
</dbReference>
<dbReference type="UniPathway" id="UPA00075">
    <property type="reaction ID" value="UER00336"/>
</dbReference>
<dbReference type="InterPro" id="IPR000362">
    <property type="entry name" value="Fumarate_lyase_fam"/>
</dbReference>
<organism evidence="6 7">
    <name type="scientific">Flexistipes sinusarabici (strain ATCC 49648 / DSM 4947 / MAS 10)</name>
    <dbReference type="NCBI Taxonomy" id="717231"/>
    <lineage>
        <taxon>Bacteria</taxon>
        <taxon>Pseudomonadati</taxon>
        <taxon>Deferribacterota</taxon>
        <taxon>Deferribacteres</taxon>
        <taxon>Deferribacterales</taxon>
        <taxon>Flexistipitaceae</taxon>
        <taxon>Flexistipes</taxon>
    </lineage>
</organism>
<dbReference type="FunFam" id="1.10.275.60:FF:000001">
    <property type="entry name" value="Adenylosuccinate lyase"/>
    <property type="match status" value="1"/>
</dbReference>
<dbReference type="PRINTS" id="PR00149">
    <property type="entry name" value="FUMRATELYASE"/>
</dbReference>
<comment type="pathway">
    <text evidence="4">Purine metabolism; AMP biosynthesis via de novo pathway; AMP from IMP: step 2/2.</text>
</comment>
<dbReference type="CDD" id="cd03302">
    <property type="entry name" value="Adenylsuccinate_lyase_2"/>
    <property type="match status" value="1"/>
</dbReference>
<dbReference type="EMBL" id="CP002858">
    <property type="protein sequence ID" value="AEI15087.1"/>
    <property type="molecule type" value="Genomic_DNA"/>
</dbReference>
<dbReference type="SMART" id="SM00998">
    <property type="entry name" value="ADSL_C"/>
    <property type="match status" value="1"/>
</dbReference>
<evidence type="ECO:0000313" key="6">
    <source>
        <dbReference type="EMBL" id="AEI15087.1"/>
    </source>
</evidence>
<evidence type="ECO:0000256" key="2">
    <source>
        <dbReference type="ARBA" id="ARBA00023239"/>
    </source>
</evidence>
<dbReference type="PANTHER" id="PTHR43172:SF1">
    <property type="entry name" value="ADENYLOSUCCINATE LYASE"/>
    <property type="match status" value="1"/>
</dbReference>
<name>F8E890_FLESM</name>
<keyword evidence="1 4" id="KW-0658">Purine biosynthesis</keyword>
<proteinExistence type="inferred from homology"/>
<dbReference type="STRING" id="717231.Flexsi_1437"/>
<dbReference type="PROSITE" id="PS00163">
    <property type="entry name" value="FUMARATE_LYASES"/>
    <property type="match status" value="1"/>
</dbReference>
<dbReference type="GO" id="GO:0006189">
    <property type="term" value="P:'de novo' IMP biosynthetic process"/>
    <property type="evidence" value="ECO:0007669"/>
    <property type="project" value="UniProtKB-UniPathway"/>
</dbReference>
<dbReference type="InterPro" id="IPR008948">
    <property type="entry name" value="L-Aspartase-like"/>
</dbReference>
<dbReference type="eggNOG" id="COG0015">
    <property type="taxonomic scope" value="Bacteria"/>
</dbReference>
<accession>F8E890</accession>
<sequence length="478" mass="54754">MDNLKTYSNPLNERYASKEMQYIFSPHKKFTTWRKLWIALAEAEKELGLNITDEQIDEMKRNIENIDFDYAKEKEKEFRHDVMAHVHTFGKACPKAMPIIHLGATSAFVGDNTDLIVMKEAAELTLKKLINVINNLKTFALKYKNIPTLGFTHFQPAQLTTVGKRACLWIQDLMLDAGDLIFQIDELRFRGVKGTTGTQASFLKLFENDHEKVKKLDQLVSQKLGFDKVLKITGQTYTRKQDSRILKTLAGVAESAHKMATDIRLLQNMKEIEEPFEKKQIGSSAMAYKRNPMRTERICSLSRHIIALSTNPYMTHAVQWFERTLDDSAGRRISIPESFLTADAILDLLYNVTDGLVVYEKMIEKHVMEELPFMATENIIMEAVKKGASRQEMHEVIRENSMKAASKVKNEGLENNLLNMLAADKRIPLDSDEINNLLYPSDFTGRSESQVEDFINNEVEPLINKYKSFIGMDVDIKV</sequence>
<keyword evidence="2 4" id="KW-0456">Lyase</keyword>
<dbReference type="GO" id="GO:0044208">
    <property type="term" value="P:'de novo' AMP biosynthetic process"/>
    <property type="evidence" value="ECO:0007669"/>
    <property type="project" value="UniProtKB-UniPathway"/>
</dbReference>
<gene>
    <name evidence="6" type="ordered locus">Flexsi_1437</name>
</gene>
<dbReference type="Gene3D" id="1.10.40.30">
    <property type="entry name" value="Fumarase/aspartase (C-terminal domain)"/>
    <property type="match status" value="1"/>
</dbReference>
<protein>
    <recommendedName>
        <fullName evidence="3 4">Adenylosuccinate lyase</fullName>
        <shortName evidence="4">ASL</shortName>
        <ecNumber evidence="3 4">4.3.2.2</ecNumber>
    </recommendedName>
    <alternativeName>
        <fullName evidence="4">Adenylosuccinase</fullName>
    </alternativeName>
</protein>